<protein>
    <submittedName>
        <fullName evidence="2">Glyoxalase/bleomycin resistance protein/dioxygenase</fullName>
    </submittedName>
</protein>
<evidence type="ECO:0000259" key="1">
    <source>
        <dbReference type="PROSITE" id="PS51819"/>
    </source>
</evidence>
<dbReference type="PANTHER" id="PTHR36437">
    <property type="entry name" value="GLYOXALASE/BLEOMYCIN RESISTANCE PROTEIN/DIOXYGENASE"/>
    <property type="match status" value="1"/>
</dbReference>
<dbReference type="Proteomes" id="UP000693970">
    <property type="component" value="Unassembled WGS sequence"/>
</dbReference>
<dbReference type="PROSITE" id="PS51819">
    <property type="entry name" value="VOC"/>
    <property type="match status" value="1"/>
</dbReference>
<dbReference type="PANTHER" id="PTHR36437:SF2">
    <property type="entry name" value="GLYOXALASE_BLEOMYCIN RESISTANCE PROTEIN_DIOXYGENASE"/>
    <property type="match status" value="1"/>
</dbReference>
<evidence type="ECO:0000313" key="2">
    <source>
        <dbReference type="EMBL" id="KAG7368395.1"/>
    </source>
</evidence>
<dbReference type="Pfam" id="PF00903">
    <property type="entry name" value="Glyoxalase"/>
    <property type="match status" value="1"/>
</dbReference>
<proteinExistence type="predicted"/>
<organism evidence="2 3">
    <name type="scientific">Nitzschia inconspicua</name>
    <dbReference type="NCBI Taxonomy" id="303405"/>
    <lineage>
        <taxon>Eukaryota</taxon>
        <taxon>Sar</taxon>
        <taxon>Stramenopiles</taxon>
        <taxon>Ochrophyta</taxon>
        <taxon>Bacillariophyta</taxon>
        <taxon>Bacillariophyceae</taxon>
        <taxon>Bacillariophycidae</taxon>
        <taxon>Bacillariales</taxon>
        <taxon>Bacillariaceae</taxon>
        <taxon>Nitzschia</taxon>
    </lineage>
</organism>
<comment type="caution">
    <text evidence="2">The sequence shown here is derived from an EMBL/GenBank/DDBJ whole genome shotgun (WGS) entry which is preliminary data.</text>
</comment>
<reference evidence="2" key="1">
    <citation type="journal article" date="2021" name="Sci. Rep.">
        <title>Diploid genomic architecture of Nitzschia inconspicua, an elite biomass production diatom.</title>
        <authorList>
            <person name="Oliver A."/>
            <person name="Podell S."/>
            <person name="Pinowska A."/>
            <person name="Traller J.C."/>
            <person name="Smith S.R."/>
            <person name="McClure R."/>
            <person name="Beliaev A."/>
            <person name="Bohutskyi P."/>
            <person name="Hill E.A."/>
            <person name="Rabines A."/>
            <person name="Zheng H."/>
            <person name="Allen L.Z."/>
            <person name="Kuo A."/>
            <person name="Grigoriev I.V."/>
            <person name="Allen A.E."/>
            <person name="Hazlebeck D."/>
            <person name="Allen E.E."/>
        </authorList>
    </citation>
    <scope>NUCLEOTIDE SEQUENCE</scope>
    <source>
        <strain evidence="2">Hildebrandi</strain>
    </source>
</reference>
<dbReference type="OrthoDB" id="10261104at2759"/>
<sequence>MLQIKLVSLLVNDQAKALAFYTSKLGFVKKTEIDLGGGGLKWISIASPGQDDNGVQISLEPSTHFDFVTTYQKEIYKNNIPATAFAVDDIEQEYELLKGRGVEFRSEPSTMPDGTKLAILDDTVGNWIQIYQIQSKTEDTSGD</sequence>
<dbReference type="InterPro" id="IPR037523">
    <property type="entry name" value="VOC_core"/>
</dbReference>
<accession>A0A9K3Q2V3</accession>
<gene>
    <name evidence="2" type="ORF">IV203_031138</name>
</gene>
<dbReference type="EMBL" id="JAGRRH010000006">
    <property type="protein sequence ID" value="KAG7368395.1"/>
    <property type="molecule type" value="Genomic_DNA"/>
</dbReference>
<name>A0A9K3Q2V3_9STRA</name>
<reference evidence="2" key="2">
    <citation type="submission" date="2021-04" db="EMBL/GenBank/DDBJ databases">
        <authorList>
            <person name="Podell S."/>
        </authorList>
    </citation>
    <scope>NUCLEOTIDE SEQUENCE</scope>
    <source>
        <strain evidence="2">Hildebrandi</strain>
    </source>
</reference>
<dbReference type="InterPro" id="IPR004360">
    <property type="entry name" value="Glyas_Fos-R_dOase_dom"/>
</dbReference>
<evidence type="ECO:0000313" key="3">
    <source>
        <dbReference type="Proteomes" id="UP000693970"/>
    </source>
</evidence>
<keyword evidence="3" id="KW-1185">Reference proteome</keyword>
<dbReference type="AlphaFoldDB" id="A0A9K3Q2V3"/>
<feature type="domain" description="VOC" evidence="1">
    <location>
        <begin position="3"/>
        <end position="133"/>
    </location>
</feature>